<protein>
    <submittedName>
        <fullName evidence="1">Uncharacterized protein</fullName>
    </submittedName>
</protein>
<organism evidence="1 2">
    <name type="scientific">Bacteroides sedimenti</name>
    <dbReference type="NCBI Taxonomy" id="2136147"/>
    <lineage>
        <taxon>Bacteria</taxon>
        <taxon>Pseudomonadati</taxon>
        <taxon>Bacteroidota</taxon>
        <taxon>Bacteroidia</taxon>
        <taxon>Bacteroidales</taxon>
        <taxon>Bacteroidaceae</taxon>
        <taxon>Bacteroides</taxon>
    </lineage>
</organism>
<dbReference type="EMBL" id="AP028055">
    <property type="protein sequence ID" value="BEG99677.1"/>
    <property type="molecule type" value="Genomic_DNA"/>
</dbReference>
<sequence>MNRKKVAMILFFRQKMICLHQVNVISKTPLLLTDTYNPNYWIIEDYKLWLEEIKQDGRFWMSKMG</sequence>
<accession>A0ABM8ICI5</accession>
<proteinExistence type="predicted"/>
<evidence type="ECO:0000313" key="1">
    <source>
        <dbReference type="EMBL" id="BEG99677.1"/>
    </source>
</evidence>
<dbReference type="Proteomes" id="UP001496674">
    <property type="component" value="Chromosome"/>
</dbReference>
<name>A0ABM8ICI5_9BACE</name>
<evidence type="ECO:0000313" key="2">
    <source>
        <dbReference type="Proteomes" id="UP001496674"/>
    </source>
</evidence>
<keyword evidence="2" id="KW-1185">Reference proteome</keyword>
<reference evidence="1 2" key="1">
    <citation type="submission" date="2023-04" db="EMBL/GenBank/DDBJ databases">
        <title>Draft genome sequence of acteroides sedimenti strain YN3PY1.</title>
        <authorList>
            <person name="Yoshida N."/>
        </authorList>
    </citation>
    <scope>NUCLEOTIDE SEQUENCE [LARGE SCALE GENOMIC DNA]</scope>
    <source>
        <strain evidence="1 2">YN3PY1</strain>
    </source>
</reference>
<gene>
    <name evidence="1" type="ORF">BSYN_19420</name>
</gene>